<dbReference type="GO" id="GO:0016787">
    <property type="term" value="F:hydrolase activity"/>
    <property type="evidence" value="ECO:0007669"/>
    <property type="project" value="UniProtKB-KW"/>
</dbReference>
<keyword evidence="2" id="KW-0378">Hydrolase</keyword>
<dbReference type="GO" id="GO:0008094">
    <property type="term" value="F:ATP-dependent activity, acting on DNA"/>
    <property type="evidence" value="ECO:0007669"/>
    <property type="project" value="TreeGrafter"/>
</dbReference>
<dbReference type="Pfam" id="PF00176">
    <property type="entry name" value="SNF2-rel_dom"/>
    <property type="match status" value="1"/>
</dbReference>
<comment type="caution">
    <text evidence="5">The sequence shown here is derived from an EMBL/GenBank/DDBJ whole genome shotgun (WGS) entry which is preliminary data.</text>
</comment>
<keyword evidence="6" id="KW-1185">Reference proteome</keyword>
<evidence type="ECO:0000256" key="2">
    <source>
        <dbReference type="ARBA" id="ARBA00022801"/>
    </source>
</evidence>
<dbReference type="Gene3D" id="3.40.50.10810">
    <property type="entry name" value="Tandem AAA-ATPase domain"/>
    <property type="match status" value="1"/>
</dbReference>
<dbReference type="GO" id="GO:0005524">
    <property type="term" value="F:ATP binding"/>
    <property type="evidence" value="ECO:0007669"/>
    <property type="project" value="UniProtKB-KW"/>
</dbReference>
<evidence type="ECO:0000313" key="5">
    <source>
        <dbReference type="EMBL" id="MBW0488065.1"/>
    </source>
</evidence>
<evidence type="ECO:0000313" key="6">
    <source>
        <dbReference type="Proteomes" id="UP000765509"/>
    </source>
</evidence>
<keyword evidence="3" id="KW-0067">ATP-binding</keyword>
<dbReference type="Proteomes" id="UP000765509">
    <property type="component" value="Unassembled WGS sequence"/>
</dbReference>
<reference evidence="5" key="1">
    <citation type="submission" date="2021-03" db="EMBL/GenBank/DDBJ databases">
        <title>Draft genome sequence of rust myrtle Austropuccinia psidii MF-1, a brazilian biotype.</title>
        <authorList>
            <person name="Quecine M.C."/>
            <person name="Pachon D.M.R."/>
            <person name="Bonatelli M.L."/>
            <person name="Correr F.H."/>
            <person name="Franceschini L.M."/>
            <person name="Leite T.F."/>
            <person name="Margarido G.R.A."/>
            <person name="Almeida C.A."/>
            <person name="Ferrarezi J.A."/>
            <person name="Labate C.A."/>
        </authorList>
    </citation>
    <scope>NUCLEOTIDE SEQUENCE</scope>
    <source>
        <strain evidence="5">MF-1</strain>
    </source>
</reference>
<name>A0A9Q3H3J0_9BASI</name>
<dbReference type="GO" id="GO:0006281">
    <property type="term" value="P:DNA repair"/>
    <property type="evidence" value="ECO:0007669"/>
    <property type="project" value="TreeGrafter"/>
</dbReference>
<feature type="domain" description="SNF2 N-terminal" evidence="4">
    <location>
        <begin position="1"/>
        <end position="114"/>
    </location>
</feature>
<dbReference type="PANTHER" id="PTHR45626">
    <property type="entry name" value="TRANSCRIPTION TERMINATION FACTOR 2-RELATED"/>
    <property type="match status" value="1"/>
</dbReference>
<sequence>MGLGETIQAIALIGNSRAWLITNPQSSTPTIIICPPCFITNWKSDISKHSQAGALQAKTYLYPTHHSLSEANILKWDIVLTSYNTITQQLKRTNTSTSRIFKITWQCIILDEAQ</sequence>
<dbReference type="InterPro" id="IPR038718">
    <property type="entry name" value="SNF2-like_sf"/>
</dbReference>
<dbReference type="InterPro" id="IPR027417">
    <property type="entry name" value="P-loop_NTPase"/>
</dbReference>
<dbReference type="InterPro" id="IPR050628">
    <property type="entry name" value="SNF2_RAD54_helicase_TF"/>
</dbReference>
<evidence type="ECO:0000259" key="4">
    <source>
        <dbReference type="Pfam" id="PF00176"/>
    </source>
</evidence>
<evidence type="ECO:0000256" key="1">
    <source>
        <dbReference type="ARBA" id="ARBA00022741"/>
    </source>
</evidence>
<dbReference type="PANTHER" id="PTHR45626:SF22">
    <property type="entry name" value="DNA REPAIR PROTEIN RAD5"/>
    <property type="match status" value="1"/>
</dbReference>
<evidence type="ECO:0000256" key="3">
    <source>
        <dbReference type="ARBA" id="ARBA00022840"/>
    </source>
</evidence>
<proteinExistence type="predicted"/>
<dbReference type="GO" id="GO:0005634">
    <property type="term" value="C:nucleus"/>
    <property type="evidence" value="ECO:0007669"/>
    <property type="project" value="TreeGrafter"/>
</dbReference>
<dbReference type="EMBL" id="AVOT02009422">
    <property type="protein sequence ID" value="MBW0488065.1"/>
    <property type="molecule type" value="Genomic_DNA"/>
</dbReference>
<organism evidence="5 6">
    <name type="scientific">Austropuccinia psidii MF-1</name>
    <dbReference type="NCBI Taxonomy" id="1389203"/>
    <lineage>
        <taxon>Eukaryota</taxon>
        <taxon>Fungi</taxon>
        <taxon>Dikarya</taxon>
        <taxon>Basidiomycota</taxon>
        <taxon>Pucciniomycotina</taxon>
        <taxon>Pucciniomycetes</taxon>
        <taxon>Pucciniales</taxon>
        <taxon>Sphaerophragmiaceae</taxon>
        <taxon>Austropuccinia</taxon>
    </lineage>
</organism>
<keyword evidence="1" id="KW-0547">Nucleotide-binding</keyword>
<dbReference type="AlphaFoldDB" id="A0A9Q3H3J0"/>
<dbReference type="SUPFAM" id="SSF52540">
    <property type="entry name" value="P-loop containing nucleoside triphosphate hydrolases"/>
    <property type="match status" value="1"/>
</dbReference>
<dbReference type="OrthoDB" id="448448at2759"/>
<dbReference type="InterPro" id="IPR000330">
    <property type="entry name" value="SNF2_N"/>
</dbReference>
<accession>A0A9Q3H3J0</accession>
<protein>
    <recommendedName>
        <fullName evidence="4">SNF2 N-terminal domain-containing protein</fullName>
    </recommendedName>
</protein>
<gene>
    <name evidence="5" type="ORF">O181_027780</name>
</gene>